<name>A0ABT3HM03_9FLAO</name>
<evidence type="ECO:0000313" key="2">
    <source>
        <dbReference type="Proteomes" id="UP001163719"/>
    </source>
</evidence>
<reference evidence="1" key="1">
    <citation type="submission" date="2022-10" db="EMBL/GenBank/DDBJ databases">
        <title>Chryseobacterium babae sp. nov. isolated from the gut of the beetle Oryctes rhinoceros, and Chryseobacterium kimseyorum sp. nov., isolated from a stick insect rearing cage.</title>
        <authorList>
            <person name="Shelomi M."/>
            <person name="Han C.-J."/>
            <person name="Chen W.-M."/>
            <person name="Chen H.-K."/>
            <person name="Liaw S.-J."/>
            <person name="Muhle E."/>
            <person name="Clermont D."/>
        </authorList>
    </citation>
    <scope>NUCLEOTIDE SEQUENCE</scope>
    <source>
        <strain evidence="1">WLa1L2M3</strain>
    </source>
</reference>
<dbReference type="RefSeq" id="WP_264742767.1">
    <property type="nucleotide sequence ID" value="NZ_JAPDHV010000002.1"/>
</dbReference>
<organism evidence="1 2">
    <name type="scientific">Chryseobacterium oryctis</name>
    <dbReference type="NCBI Taxonomy" id="2952618"/>
    <lineage>
        <taxon>Bacteria</taxon>
        <taxon>Pseudomonadati</taxon>
        <taxon>Bacteroidota</taxon>
        <taxon>Flavobacteriia</taxon>
        <taxon>Flavobacteriales</taxon>
        <taxon>Weeksellaceae</taxon>
        <taxon>Chryseobacterium group</taxon>
        <taxon>Chryseobacterium</taxon>
    </lineage>
</organism>
<dbReference type="Proteomes" id="UP001163719">
    <property type="component" value="Unassembled WGS sequence"/>
</dbReference>
<dbReference type="EMBL" id="JAPDHV010000002">
    <property type="protein sequence ID" value="MCW3160822.1"/>
    <property type="molecule type" value="Genomic_DNA"/>
</dbReference>
<keyword evidence="2" id="KW-1185">Reference proteome</keyword>
<evidence type="ECO:0000313" key="1">
    <source>
        <dbReference type="EMBL" id="MCW3160822.1"/>
    </source>
</evidence>
<comment type="caution">
    <text evidence="1">The sequence shown here is derived from an EMBL/GenBank/DDBJ whole genome shotgun (WGS) entry which is preliminary data.</text>
</comment>
<protein>
    <recommendedName>
        <fullName evidence="3">Nuclease-related domain-containing protein</fullName>
    </recommendedName>
</protein>
<gene>
    <name evidence="1" type="ORF">OH806_06015</name>
</gene>
<proteinExistence type="predicted"/>
<evidence type="ECO:0008006" key="3">
    <source>
        <dbReference type="Google" id="ProtNLM"/>
    </source>
</evidence>
<accession>A0ABT3HM03</accession>
<sequence length="488" mass="58206">MQEFITYNYIRNKIKKFSRKELLISLYSLLKRVDLKDDNKPSAIWQVFLLIKWTYLNGEEPYNPKKLSDNEILQLLNYIEKFESITLNPYVKKHDWDSFFQIIGYQQLYLQKQIHWVYFAQQLKLYTSITSKYDIEKSFLSKTGITIYDFLATSFILWMYTNMNSILKQYTYNGFIGTDVYEAYSYCLPIETLDKYLKLLLLEDKNAQKIINSYKKSLIKNEFQPFEISFFTMFPFQNLSNSINIIHKSIFAHTCCYYIYDYLKENDESFTEEFGKRLEKYIEIGLLEAKINFITENELRILYGKNEKVVDYLVDDCVLIECKGIEPKPLPSVNPSINLVYNALKDSIIKAYTQQMLNVIKNKKNEKEYFGIIITYKTFYYSSLQDLWEILKDDVEKFCTKNNLKENPLPPENVFIVDLLTWDKIVQILKCENISLFEILKQAKNSNNIEKSLLFSSHLDKFENESCDLNYLQEEYRKFDILFSKNES</sequence>